<dbReference type="Proteomes" id="UP000192731">
    <property type="component" value="Unassembled WGS sequence"/>
</dbReference>
<dbReference type="GO" id="GO:0035312">
    <property type="term" value="F:5'-3' DNA exonuclease activity"/>
    <property type="evidence" value="ECO:0007669"/>
    <property type="project" value="TreeGrafter"/>
</dbReference>
<protein>
    <recommendedName>
        <fullName evidence="1">Polymerase/histidinol phosphatase N-terminal domain-containing protein</fullName>
    </recommendedName>
</protein>
<organism evidence="2 3">
    <name type="scientific">Desulfonispora thiosulfatigenes DSM 11270</name>
    <dbReference type="NCBI Taxonomy" id="656914"/>
    <lineage>
        <taxon>Bacteria</taxon>
        <taxon>Bacillati</taxon>
        <taxon>Bacillota</taxon>
        <taxon>Clostridia</taxon>
        <taxon>Eubacteriales</taxon>
        <taxon>Peptococcaceae</taxon>
        <taxon>Desulfonispora</taxon>
    </lineage>
</organism>
<dbReference type="InterPro" id="IPR016195">
    <property type="entry name" value="Pol/histidinol_Pase-like"/>
</dbReference>
<evidence type="ECO:0000313" key="3">
    <source>
        <dbReference type="Proteomes" id="UP000192731"/>
    </source>
</evidence>
<keyword evidence="3" id="KW-1185">Reference proteome</keyword>
<dbReference type="OrthoDB" id="9804333at2"/>
<feature type="domain" description="Polymerase/histidinol phosphatase N-terminal" evidence="1">
    <location>
        <begin position="5"/>
        <end position="70"/>
    </location>
</feature>
<dbReference type="SUPFAM" id="SSF89550">
    <property type="entry name" value="PHP domain-like"/>
    <property type="match status" value="1"/>
</dbReference>
<dbReference type="PANTHER" id="PTHR42924">
    <property type="entry name" value="EXONUCLEASE"/>
    <property type="match status" value="1"/>
</dbReference>
<dbReference type="SMART" id="SM00481">
    <property type="entry name" value="POLIIIAc"/>
    <property type="match status" value="1"/>
</dbReference>
<name>A0A1W1VSD8_DESTI</name>
<dbReference type="STRING" id="656914.SAMN00017405_1486"/>
<dbReference type="Gene3D" id="1.10.150.650">
    <property type="match status" value="1"/>
</dbReference>
<accession>A0A1W1VSD8</accession>
<dbReference type="Gene3D" id="3.20.20.140">
    <property type="entry name" value="Metal-dependent hydrolases"/>
    <property type="match status" value="1"/>
</dbReference>
<dbReference type="EMBL" id="FWWT01000023">
    <property type="protein sequence ID" value="SMB96256.1"/>
    <property type="molecule type" value="Genomic_DNA"/>
</dbReference>
<dbReference type="RefSeq" id="WP_084054338.1">
    <property type="nucleotide sequence ID" value="NZ_FWWT01000023.1"/>
</dbReference>
<dbReference type="Pfam" id="PF02811">
    <property type="entry name" value="PHP"/>
    <property type="match status" value="1"/>
</dbReference>
<dbReference type="GO" id="GO:0004534">
    <property type="term" value="F:5'-3' RNA exonuclease activity"/>
    <property type="evidence" value="ECO:0007669"/>
    <property type="project" value="TreeGrafter"/>
</dbReference>
<dbReference type="InterPro" id="IPR052018">
    <property type="entry name" value="PHP_domain"/>
</dbReference>
<sequence>MNRFADLHIHTLFSDGQYSPTNVVEKAKEIGFSAISITDHDTFDGIEEAVSVGDKLGIEVIPGIEISTVWDKKEIHILGYFCNQNNYNLQNKLKVMQSARRDRMEKIVFILNKLNYKINYEEIIKLSGNGSVGRPHIARLLVEKGYIRSVKEAFNQLLSPGCPAYVERYKITPQEALDLILKAQGIPIIAHPGILNDDDIIPQLVNLGLMGIEVWHPDHTKKMSKKYASIAKKHDLLLTGGSDWHGKNKDASFMLGNIKLDYKYVEELKMANF</sequence>
<dbReference type="InterPro" id="IPR004013">
    <property type="entry name" value="PHP_dom"/>
</dbReference>
<dbReference type="PANTHER" id="PTHR42924:SF3">
    <property type="entry name" value="POLYMERASE_HISTIDINOL PHOSPHATASE N-TERMINAL DOMAIN-CONTAINING PROTEIN"/>
    <property type="match status" value="1"/>
</dbReference>
<dbReference type="CDD" id="cd07438">
    <property type="entry name" value="PHP_HisPPase_AMP"/>
    <property type="match status" value="1"/>
</dbReference>
<proteinExistence type="predicted"/>
<dbReference type="InterPro" id="IPR003141">
    <property type="entry name" value="Pol/His_phosphatase_N"/>
</dbReference>
<gene>
    <name evidence="2" type="ORF">SAMN00017405_1486</name>
</gene>
<evidence type="ECO:0000313" key="2">
    <source>
        <dbReference type="EMBL" id="SMB96256.1"/>
    </source>
</evidence>
<reference evidence="2 3" key="1">
    <citation type="submission" date="2017-04" db="EMBL/GenBank/DDBJ databases">
        <authorList>
            <person name="Afonso C.L."/>
            <person name="Miller P.J."/>
            <person name="Scott M.A."/>
            <person name="Spackman E."/>
            <person name="Goraichik I."/>
            <person name="Dimitrov K.M."/>
            <person name="Suarez D.L."/>
            <person name="Swayne D.E."/>
        </authorList>
    </citation>
    <scope>NUCLEOTIDE SEQUENCE [LARGE SCALE GENOMIC DNA]</scope>
    <source>
        <strain evidence="2 3">DSM 11270</strain>
    </source>
</reference>
<dbReference type="AlphaFoldDB" id="A0A1W1VSD8"/>
<evidence type="ECO:0000259" key="1">
    <source>
        <dbReference type="SMART" id="SM00481"/>
    </source>
</evidence>